<evidence type="ECO:0000256" key="9">
    <source>
        <dbReference type="ARBA" id="ARBA00025772"/>
    </source>
</evidence>
<evidence type="ECO:0000256" key="11">
    <source>
        <dbReference type="SAM" id="Phobius"/>
    </source>
</evidence>
<dbReference type="InterPro" id="IPR045584">
    <property type="entry name" value="Pilin-like"/>
</dbReference>
<comment type="subcellular location">
    <subcellularLocation>
        <location evidence="1">Cell inner membrane</location>
        <topology evidence="1">Single-pass membrane protein</topology>
    </subcellularLocation>
</comment>
<dbReference type="Gene3D" id="3.55.40.10">
    <property type="entry name" value="minor pseudopilin epsh domain"/>
    <property type="match status" value="1"/>
</dbReference>
<keyword evidence="4" id="KW-0488">Methylation</keyword>
<dbReference type="InterPro" id="IPR022346">
    <property type="entry name" value="T2SS_GspH"/>
</dbReference>
<feature type="transmembrane region" description="Helical" evidence="11">
    <location>
        <begin position="44"/>
        <end position="67"/>
    </location>
</feature>
<evidence type="ECO:0000256" key="8">
    <source>
        <dbReference type="ARBA" id="ARBA00023136"/>
    </source>
</evidence>
<evidence type="ECO:0000256" key="1">
    <source>
        <dbReference type="ARBA" id="ARBA00004377"/>
    </source>
</evidence>
<reference evidence="13" key="1">
    <citation type="submission" date="2022-11" db="EMBL/GenBank/DDBJ databases">
        <title>Robbsia betulipollinis sp. nov., isolated from pollen of birch (Betula pendula).</title>
        <authorList>
            <person name="Shi H."/>
            <person name="Ambika Manirajan B."/>
            <person name="Ratering S."/>
            <person name="Geissler-Plaum R."/>
            <person name="Schnell S."/>
        </authorList>
    </citation>
    <scope>NUCLEOTIDE SEQUENCE</scope>
    <source>
        <strain evidence="13">Bb-Pol-6</strain>
    </source>
</reference>
<dbReference type="Proteomes" id="UP001082899">
    <property type="component" value="Unassembled WGS sequence"/>
</dbReference>
<feature type="domain" description="General secretion pathway GspH" evidence="12">
    <location>
        <begin position="80"/>
        <end position="199"/>
    </location>
</feature>
<evidence type="ECO:0000313" key="14">
    <source>
        <dbReference type="Proteomes" id="UP001082899"/>
    </source>
</evidence>
<evidence type="ECO:0000256" key="4">
    <source>
        <dbReference type="ARBA" id="ARBA00022481"/>
    </source>
</evidence>
<keyword evidence="5" id="KW-0997">Cell inner membrane</keyword>
<dbReference type="SUPFAM" id="SSF54523">
    <property type="entry name" value="Pili subunits"/>
    <property type="match status" value="1"/>
</dbReference>
<comment type="similarity">
    <text evidence="9">Belongs to the GSP H family.</text>
</comment>
<keyword evidence="3" id="KW-1003">Cell membrane</keyword>
<sequence>MLADPVSSLPVRGVRSCPCRYAGLRRHASTRYARGVRHCRCQAFSLLESLLVLALVCGLATFVWPVFTDAVRRFRVEWTTHALVSAVSYARAEAVRRGASVTLCRSDAQDRCSTQPRECAGRTAPGHDWRCGWAVVAGRRAGRARPAAPLPVLRRFSAPRGVAVIGTRASQSLTFRPPSGLAPGTTSHIEVLASTPSDRRAGAPRDARLARLNRCLYIGLSGRVRVSESACTSVRK</sequence>
<evidence type="ECO:0000256" key="6">
    <source>
        <dbReference type="ARBA" id="ARBA00022692"/>
    </source>
</evidence>
<evidence type="ECO:0000256" key="3">
    <source>
        <dbReference type="ARBA" id="ARBA00022475"/>
    </source>
</evidence>
<dbReference type="Pfam" id="PF12019">
    <property type="entry name" value="GspH"/>
    <property type="match status" value="1"/>
</dbReference>
<keyword evidence="8 11" id="KW-0472">Membrane</keyword>
<organism evidence="13 14">
    <name type="scientific">Robbsia betulipollinis</name>
    <dbReference type="NCBI Taxonomy" id="2981849"/>
    <lineage>
        <taxon>Bacteria</taxon>
        <taxon>Pseudomonadati</taxon>
        <taxon>Pseudomonadota</taxon>
        <taxon>Betaproteobacteria</taxon>
        <taxon>Burkholderiales</taxon>
        <taxon>Burkholderiaceae</taxon>
        <taxon>Robbsia</taxon>
    </lineage>
</organism>
<dbReference type="EMBL" id="JAPMXC010000001">
    <property type="protein sequence ID" value="MCY0387661.1"/>
    <property type="molecule type" value="Genomic_DNA"/>
</dbReference>
<protein>
    <recommendedName>
        <fullName evidence="2">Type II secretion system protein H</fullName>
    </recommendedName>
    <alternativeName>
        <fullName evidence="10">General secretion pathway protein H</fullName>
    </alternativeName>
</protein>
<evidence type="ECO:0000256" key="5">
    <source>
        <dbReference type="ARBA" id="ARBA00022519"/>
    </source>
</evidence>
<keyword evidence="6 11" id="KW-0812">Transmembrane</keyword>
<keyword evidence="14" id="KW-1185">Reference proteome</keyword>
<name>A0ABT3ZME3_9BURK</name>
<keyword evidence="7 11" id="KW-1133">Transmembrane helix</keyword>
<accession>A0ABT3ZME3</accession>
<evidence type="ECO:0000256" key="10">
    <source>
        <dbReference type="ARBA" id="ARBA00030775"/>
    </source>
</evidence>
<comment type="caution">
    <text evidence="13">The sequence shown here is derived from an EMBL/GenBank/DDBJ whole genome shotgun (WGS) entry which is preliminary data.</text>
</comment>
<evidence type="ECO:0000256" key="2">
    <source>
        <dbReference type="ARBA" id="ARBA00021549"/>
    </source>
</evidence>
<evidence type="ECO:0000259" key="12">
    <source>
        <dbReference type="Pfam" id="PF12019"/>
    </source>
</evidence>
<gene>
    <name evidence="13" type="ORF">OVY01_10535</name>
</gene>
<proteinExistence type="inferred from homology"/>
<evidence type="ECO:0000313" key="13">
    <source>
        <dbReference type="EMBL" id="MCY0387661.1"/>
    </source>
</evidence>
<evidence type="ECO:0000256" key="7">
    <source>
        <dbReference type="ARBA" id="ARBA00022989"/>
    </source>
</evidence>
<dbReference type="RefSeq" id="WP_267847389.1">
    <property type="nucleotide sequence ID" value="NZ_JAPMXC010000001.1"/>
</dbReference>